<dbReference type="RefSeq" id="WP_060623668.1">
    <property type="nucleotide sequence ID" value="NZ_LCZJ02000019.1"/>
</dbReference>
<accession>A0A0W1AZJ5</accession>
<feature type="transmembrane region" description="Helical" evidence="1">
    <location>
        <begin position="181"/>
        <end position="198"/>
    </location>
</feature>
<keyword evidence="1" id="KW-0812">Transmembrane</keyword>
<feature type="transmembrane region" description="Helical" evidence="1">
    <location>
        <begin position="210"/>
        <end position="232"/>
    </location>
</feature>
<feature type="transmembrane region" description="Helical" evidence="1">
    <location>
        <begin position="104"/>
        <end position="127"/>
    </location>
</feature>
<reference evidence="2 3" key="1">
    <citation type="journal article" date="2015" name="Int. Biodeterior. Biodegradation">
        <title>Physiological and genetic screening methods for the isolation of methyl tert-butyl ether-degrading bacteria for bioremediation purposes.</title>
        <authorList>
            <person name="Guisado I.M."/>
            <person name="Purswani J."/>
            <person name="Gonzalez Lopez J."/>
            <person name="Pozo C."/>
        </authorList>
    </citation>
    <scope>NUCLEOTIDE SEQUENCE [LARGE SCALE GENOMIC DNA]</scope>
    <source>
        <strain evidence="2 3">SH7</strain>
    </source>
</reference>
<evidence type="ECO:0000313" key="3">
    <source>
        <dbReference type="Proteomes" id="UP000054709"/>
    </source>
</evidence>
<feature type="transmembrane region" description="Helical" evidence="1">
    <location>
        <begin position="343"/>
        <end position="361"/>
    </location>
</feature>
<proteinExistence type="predicted"/>
<dbReference type="AlphaFoldDB" id="A0A0W1AZJ5"/>
<organism evidence="2 3">
    <name type="scientific">Paenibacillus etheri</name>
    <dbReference type="NCBI Taxonomy" id="1306852"/>
    <lineage>
        <taxon>Bacteria</taxon>
        <taxon>Bacillati</taxon>
        <taxon>Bacillota</taxon>
        <taxon>Bacilli</taxon>
        <taxon>Bacillales</taxon>
        <taxon>Paenibacillaceae</taxon>
        <taxon>Paenibacillus</taxon>
    </lineage>
</organism>
<name>A0A0W1AZJ5_9BACL</name>
<dbReference type="OrthoDB" id="2930450at2"/>
<protein>
    <submittedName>
        <fullName evidence="2">Uncharacterized protein</fullName>
    </submittedName>
</protein>
<feature type="transmembrane region" description="Helical" evidence="1">
    <location>
        <begin position="7"/>
        <end position="26"/>
    </location>
</feature>
<comment type="caution">
    <text evidence="2">The sequence shown here is derived from an EMBL/GenBank/DDBJ whole genome shotgun (WGS) entry which is preliminary data.</text>
</comment>
<feature type="transmembrane region" description="Helical" evidence="1">
    <location>
        <begin position="139"/>
        <end position="161"/>
    </location>
</feature>
<feature type="transmembrane region" description="Helical" evidence="1">
    <location>
        <begin position="263"/>
        <end position="286"/>
    </location>
</feature>
<evidence type="ECO:0000313" key="2">
    <source>
        <dbReference type="EMBL" id="KTD86780.1"/>
    </source>
</evidence>
<keyword evidence="1" id="KW-1133">Transmembrane helix</keyword>
<sequence>MNRYVFYVLWCDGITISGLLLYNLLLDERFSGSIMAIVISALSGMIFLVTITKSLGHFPKQGLPEILRMFLPAGARVSLLIFFSIMTITKGCIMIGYASSFFNLYLIDVKTITIIAFMFITVSWGATRSSKTILSTLELVLFICIPIMYYILTKAVFSQGIEWNSIKAMADYAFTWPKWETIAAANSVFSGFVGLIIFNRVVPSKIKWKFIPLLLIVNLHILVTGLLISIGIHGTYGVGNYIAPTYSALDSIGIMSGLFSRTIMPYFLIILFLLLIYAAVTIHVGLELLKGCFSMKFQTNPRKEQLLSWIICGLFTVITMIYFNTFTLKQIKYHTVNWFELRFYTEFLMVALIALFAVMKWKRRV</sequence>
<evidence type="ECO:0000256" key="1">
    <source>
        <dbReference type="SAM" id="Phobius"/>
    </source>
</evidence>
<keyword evidence="3" id="KW-1185">Reference proteome</keyword>
<dbReference type="EMBL" id="LCZJ02000019">
    <property type="protein sequence ID" value="KTD86780.1"/>
    <property type="molecule type" value="Genomic_DNA"/>
</dbReference>
<keyword evidence="1" id="KW-0472">Membrane</keyword>
<dbReference type="Proteomes" id="UP000054709">
    <property type="component" value="Unassembled WGS sequence"/>
</dbReference>
<feature type="transmembrane region" description="Helical" evidence="1">
    <location>
        <begin position="77"/>
        <end position="98"/>
    </location>
</feature>
<feature type="transmembrane region" description="Helical" evidence="1">
    <location>
        <begin position="306"/>
        <end position="323"/>
    </location>
</feature>
<feature type="transmembrane region" description="Helical" evidence="1">
    <location>
        <begin position="32"/>
        <end position="56"/>
    </location>
</feature>
<gene>
    <name evidence="2" type="ORF">UQ64_15180</name>
</gene>